<keyword evidence="5" id="KW-0997">Cell inner membrane</keyword>
<keyword evidence="6 13" id="KW-0812">Transmembrane</keyword>
<evidence type="ECO:0000313" key="16">
    <source>
        <dbReference type="Proteomes" id="UP000599312"/>
    </source>
</evidence>
<dbReference type="AlphaFoldDB" id="A0A931BP02"/>
<keyword evidence="4" id="KW-1003">Cell membrane</keyword>
<comment type="catalytic activity">
    <reaction evidence="12">
        <text>NAD(+) + NADPH + H(+)(in) = NADH + NADP(+) + H(+)(out)</text>
        <dbReference type="Rhea" id="RHEA:47992"/>
        <dbReference type="ChEBI" id="CHEBI:15378"/>
        <dbReference type="ChEBI" id="CHEBI:57540"/>
        <dbReference type="ChEBI" id="CHEBI:57783"/>
        <dbReference type="ChEBI" id="CHEBI:57945"/>
        <dbReference type="ChEBI" id="CHEBI:58349"/>
        <dbReference type="EC" id="7.1.1.1"/>
    </reaction>
</comment>
<dbReference type="GO" id="GO:0005886">
    <property type="term" value="C:plasma membrane"/>
    <property type="evidence" value="ECO:0007669"/>
    <property type="project" value="UniProtKB-SubCell"/>
</dbReference>
<evidence type="ECO:0000256" key="9">
    <source>
        <dbReference type="ARBA" id="ARBA00022989"/>
    </source>
</evidence>
<name>A0A931BP02_9HYPH</name>
<proteinExistence type="predicted"/>
<evidence type="ECO:0000256" key="7">
    <source>
        <dbReference type="ARBA" id="ARBA00022857"/>
    </source>
</evidence>
<evidence type="ECO:0000256" key="6">
    <source>
        <dbReference type="ARBA" id="ARBA00022692"/>
    </source>
</evidence>
<organism evidence="15 16">
    <name type="scientific">Microvirga alba</name>
    <dbReference type="NCBI Taxonomy" id="2791025"/>
    <lineage>
        <taxon>Bacteria</taxon>
        <taxon>Pseudomonadati</taxon>
        <taxon>Pseudomonadota</taxon>
        <taxon>Alphaproteobacteria</taxon>
        <taxon>Hyphomicrobiales</taxon>
        <taxon>Methylobacteriaceae</taxon>
        <taxon>Microvirga</taxon>
    </lineage>
</organism>
<evidence type="ECO:0000256" key="10">
    <source>
        <dbReference type="ARBA" id="ARBA00023027"/>
    </source>
</evidence>
<feature type="domain" description="NAD(P) transhydrogenase alpha subunit C-terminal" evidence="14">
    <location>
        <begin position="57"/>
        <end position="147"/>
    </location>
</feature>
<protein>
    <recommendedName>
        <fullName evidence="3">proton-translocating NAD(P)(+) transhydrogenase</fullName>
        <ecNumber evidence="3">7.1.1.1</ecNumber>
    </recommendedName>
</protein>
<comment type="subcellular location">
    <subcellularLocation>
        <location evidence="2">Cell inner membrane</location>
        <topology evidence="2">Multi-pass membrane protein</topology>
    </subcellularLocation>
</comment>
<dbReference type="EMBL" id="JADQDO010000008">
    <property type="protein sequence ID" value="MBF9234781.1"/>
    <property type="molecule type" value="Genomic_DNA"/>
</dbReference>
<evidence type="ECO:0000256" key="11">
    <source>
        <dbReference type="ARBA" id="ARBA00023136"/>
    </source>
</evidence>
<keyword evidence="7" id="KW-0521">NADP</keyword>
<dbReference type="EC" id="7.1.1.1" evidence="3"/>
<gene>
    <name evidence="15" type="ORF">I2H38_15505</name>
</gene>
<sequence length="149" mass="15487">MATLTPEQAVEQTRAAARAAQQAADTAQALADQVATVVSTAVSTATHGAVDPTVFRLAIFVLAIFVGYYVVWSVTPALHTPLMSVTNAISSVIVVGALLAVGVNVAPALGDGPLWARGFGFVGLILASINIFGGFLVTQRMLAMYRKKD</sequence>
<evidence type="ECO:0000256" key="8">
    <source>
        <dbReference type="ARBA" id="ARBA00022967"/>
    </source>
</evidence>
<keyword evidence="10" id="KW-0520">NAD</keyword>
<evidence type="ECO:0000313" key="15">
    <source>
        <dbReference type="EMBL" id="MBF9234781.1"/>
    </source>
</evidence>
<dbReference type="GO" id="GO:0006740">
    <property type="term" value="P:NADPH regeneration"/>
    <property type="evidence" value="ECO:0007669"/>
    <property type="project" value="TreeGrafter"/>
</dbReference>
<evidence type="ECO:0000256" key="5">
    <source>
        <dbReference type="ARBA" id="ARBA00022519"/>
    </source>
</evidence>
<feature type="transmembrane region" description="Helical" evidence="13">
    <location>
        <begin position="118"/>
        <end position="138"/>
    </location>
</feature>
<feature type="transmembrane region" description="Helical" evidence="13">
    <location>
        <begin position="84"/>
        <end position="106"/>
    </location>
</feature>
<evidence type="ECO:0000256" key="12">
    <source>
        <dbReference type="ARBA" id="ARBA00048202"/>
    </source>
</evidence>
<accession>A0A931BP02</accession>
<dbReference type="PANTHER" id="PTHR10160:SF19">
    <property type="entry name" value="PROTON-TRANSLOCATING NAD(P)(+) TRANSHYDROGENASE"/>
    <property type="match status" value="1"/>
</dbReference>
<keyword evidence="8" id="KW-1278">Translocase</keyword>
<dbReference type="RefSeq" id="WP_196272768.1">
    <property type="nucleotide sequence ID" value="NZ_JADQDO010000008.1"/>
</dbReference>
<dbReference type="PANTHER" id="PTHR10160">
    <property type="entry name" value="NAD(P) TRANSHYDROGENASE"/>
    <property type="match status" value="1"/>
</dbReference>
<comment type="caution">
    <text evidence="15">The sequence shown here is derived from an EMBL/GenBank/DDBJ whole genome shotgun (WGS) entry which is preliminary data.</text>
</comment>
<keyword evidence="16" id="KW-1185">Reference proteome</keyword>
<feature type="transmembrane region" description="Helical" evidence="13">
    <location>
        <begin position="53"/>
        <end position="72"/>
    </location>
</feature>
<evidence type="ECO:0000256" key="13">
    <source>
        <dbReference type="SAM" id="Phobius"/>
    </source>
</evidence>
<evidence type="ECO:0000259" key="14">
    <source>
        <dbReference type="Pfam" id="PF12769"/>
    </source>
</evidence>
<comment type="function">
    <text evidence="1">The transhydrogenation between NADH and NADP is coupled to respiration and ATP hydrolysis and functions as a proton pump across the membrane.</text>
</comment>
<dbReference type="GO" id="GO:0050661">
    <property type="term" value="F:NADP binding"/>
    <property type="evidence" value="ECO:0007669"/>
    <property type="project" value="TreeGrafter"/>
</dbReference>
<dbReference type="GO" id="GO:0008750">
    <property type="term" value="F:proton-translocating NAD(P)+ transhydrogenase activity"/>
    <property type="evidence" value="ECO:0007669"/>
    <property type="project" value="UniProtKB-EC"/>
</dbReference>
<evidence type="ECO:0000256" key="4">
    <source>
        <dbReference type="ARBA" id="ARBA00022475"/>
    </source>
</evidence>
<evidence type="ECO:0000256" key="1">
    <source>
        <dbReference type="ARBA" id="ARBA00003943"/>
    </source>
</evidence>
<keyword evidence="9 13" id="KW-1133">Transmembrane helix</keyword>
<reference evidence="15" key="1">
    <citation type="submission" date="2020-11" db="EMBL/GenBank/DDBJ databases">
        <authorList>
            <person name="Kim M.K."/>
        </authorList>
    </citation>
    <scope>NUCLEOTIDE SEQUENCE</scope>
    <source>
        <strain evidence="15">BT350</strain>
    </source>
</reference>
<dbReference type="InterPro" id="IPR024605">
    <property type="entry name" value="NADP_transhyd_a_C"/>
</dbReference>
<evidence type="ECO:0000256" key="2">
    <source>
        <dbReference type="ARBA" id="ARBA00004429"/>
    </source>
</evidence>
<evidence type="ECO:0000256" key="3">
    <source>
        <dbReference type="ARBA" id="ARBA00012943"/>
    </source>
</evidence>
<keyword evidence="11 13" id="KW-0472">Membrane</keyword>
<dbReference type="Pfam" id="PF12769">
    <property type="entry name" value="PNTB_4TM"/>
    <property type="match status" value="1"/>
</dbReference>
<dbReference type="Proteomes" id="UP000599312">
    <property type="component" value="Unassembled WGS sequence"/>
</dbReference>